<evidence type="ECO:0000256" key="8">
    <source>
        <dbReference type="SAM" id="MobiDB-lite"/>
    </source>
</evidence>
<accession>A0A1G5Q452</accession>
<feature type="transmembrane region" description="Helical" evidence="9">
    <location>
        <begin position="109"/>
        <end position="137"/>
    </location>
</feature>
<keyword evidence="6 9" id="KW-1133">Transmembrane helix</keyword>
<feature type="domain" description="Major facilitator superfamily (MFS) profile" evidence="10">
    <location>
        <begin position="227"/>
        <end position="406"/>
    </location>
</feature>
<evidence type="ECO:0000256" key="4">
    <source>
        <dbReference type="ARBA" id="ARBA00022519"/>
    </source>
</evidence>
<keyword evidence="4" id="KW-0997">Cell inner membrane</keyword>
<feature type="transmembrane region" description="Helical" evidence="9">
    <location>
        <begin position="353"/>
        <end position="371"/>
    </location>
</feature>
<dbReference type="SUPFAM" id="SSF103473">
    <property type="entry name" value="MFS general substrate transporter"/>
    <property type="match status" value="1"/>
</dbReference>
<name>A0A1G5Q452_9GAMM</name>
<feature type="transmembrane region" description="Helical" evidence="9">
    <location>
        <begin position="319"/>
        <end position="341"/>
    </location>
</feature>
<keyword evidence="3" id="KW-1003">Cell membrane</keyword>
<keyword evidence="7 9" id="KW-0472">Membrane</keyword>
<evidence type="ECO:0000256" key="9">
    <source>
        <dbReference type="SAM" id="Phobius"/>
    </source>
</evidence>
<dbReference type="CDD" id="cd17335">
    <property type="entry name" value="MFS_MFSD6"/>
    <property type="match status" value="1"/>
</dbReference>
<evidence type="ECO:0000256" key="6">
    <source>
        <dbReference type="ARBA" id="ARBA00022989"/>
    </source>
</evidence>
<evidence type="ECO:0000256" key="5">
    <source>
        <dbReference type="ARBA" id="ARBA00022692"/>
    </source>
</evidence>
<dbReference type="InterPro" id="IPR026032">
    <property type="entry name" value="HcaT-like"/>
</dbReference>
<dbReference type="PANTHER" id="PTHR23522:SF10">
    <property type="entry name" value="3-PHENYLPROPIONIC ACID TRANSPORTER-RELATED"/>
    <property type="match status" value="1"/>
</dbReference>
<dbReference type="Gene3D" id="1.20.1250.20">
    <property type="entry name" value="MFS general substrate transporter like domains"/>
    <property type="match status" value="2"/>
</dbReference>
<comment type="subcellular location">
    <subcellularLocation>
        <location evidence="1">Cell inner membrane</location>
        <topology evidence="1">Multi-pass membrane protein</topology>
    </subcellularLocation>
</comment>
<dbReference type="InterPro" id="IPR036259">
    <property type="entry name" value="MFS_trans_sf"/>
</dbReference>
<dbReference type="PROSITE" id="PS50850">
    <property type="entry name" value="MFS"/>
    <property type="match status" value="1"/>
</dbReference>
<feature type="transmembrane region" description="Helical" evidence="9">
    <location>
        <begin position="158"/>
        <end position="179"/>
    </location>
</feature>
<evidence type="ECO:0000313" key="11">
    <source>
        <dbReference type="EMBL" id="SCZ56398.1"/>
    </source>
</evidence>
<dbReference type="Proteomes" id="UP000199648">
    <property type="component" value="Unassembled WGS sequence"/>
</dbReference>
<reference evidence="11 12" key="1">
    <citation type="submission" date="2016-10" db="EMBL/GenBank/DDBJ databases">
        <authorList>
            <person name="de Groot N.N."/>
        </authorList>
    </citation>
    <scope>NUCLEOTIDE SEQUENCE [LARGE SCALE GENOMIC DNA]</scope>
    <source>
        <strain evidence="11 12">HLD2</strain>
    </source>
</reference>
<gene>
    <name evidence="11" type="ORF">SAMN03097708_01351</name>
</gene>
<dbReference type="OrthoDB" id="9150135at2"/>
<evidence type="ECO:0000256" key="2">
    <source>
        <dbReference type="ARBA" id="ARBA00022448"/>
    </source>
</evidence>
<keyword evidence="2" id="KW-0813">Transport</keyword>
<dbReference type="GO" id="GO:0005886">
    <property type="term" value="C:plasma membrane"/>
    <property type="evidence" value="ECO:0007669"/>
    <property type="project" value="UniProtKB-SubCell"/>
</dbReference>
<evidence type="ECO:0000259" key="10">
    <source>
        <dbReference type="PROSITE" id="PS50850"/>
    </source>
</evidence>
<evidence type="ECO:0000256" key="1">
    <source>
        <dbReference type="ARBA" id="ARBA00004429"/>
    </source>
</evidence>
<dbReference type="RefSeq" id="WP_092994317.1">
    <property type="nucleotide sequence ID" value="NZ_FMWD01000003.1"/>
</dbReference>
<dbReference type="GO" id="GO:0030395">
    <property type="term" value="F:lactose binding"/>
    <property type="evidence" value="ECO:0007669"/>
    <property type="project" value="TreeGrafter"/>
</dbReference>
<keyword evidence="12" id="KW-1185">Reference proteome</keyword>
<feature type="transmembrane region" description="Helical" evidence="9">
    <location>
        <begin position="225"/>
        <end position="242"/>
    </location>
</feature>
<feature type="transmembrane region" description="Helical" evidence="9">
    <location>
        <begin position="33"/>
        <end position="56"/>
    </location>
</feature>
<feature type="transmembrane region" description="Helical" evidence="9">
    <location>
        <begin position="262"/>
        <end position="281"/>
    </location>
</feature>
<dbReference type="PANTHER" id="PTHR23522">
    <property type="entry name" value="BLL5896 PROTEIN"/>
    <property type="match status" value="1"/>
</dbReference>
<dbReference type="STRING" id="415747.SAMN03097708_01351"/>
<sequence length="406" mass="44707">MGDAHDEGRGPRSEPVADRADSNLSPRGSPLPYWRLSGFYFFYFATLGVLVPYWALYLKHLGYGSVQIGQLMAVLMATKIISPNVWGWIADHTGRPMAVVRLGSLLALVTFLGVFLVQGFWSLAAVMLLFSFFWNAALPQFEATTLSHLGRDTHRYSIIRLWGSIGFIATVAGLGAAMEIWEPDILPPVLLLLFAGIWLSTLSVPERGATHGDSGEGSILKVLRRPEVIALLVVCFLMQASHGPYYTFFTIYMEDYGYGRGLIGQLWALGVAAEVGIFLLMHRLAPRFGLRALLIAALMLTTLRWMLIGFIPQNLPTMLFAQTLHAASFAIFHAVAIALFHQFFTGRHQGRGQALYSSLSFGAGGAIGALYSGWVWEGISPEATYYIAAVLSLAATLIAWAWVRER</sequence>
<feature type="transmembrane region" description="Helical" evidence="9">
    <location>
        <begin position="288"/>
        <end position="307"/>
    </location>
</feature>
<dbReference type="InterPro" id="IPR024989">
    <property type="entry name" value="MFS_assoc_dom"/>
</dbReference>
<feature type="transmembrane region" description="Helical" evidence="9">
    <location>
        <begin position="383"/>
        <end position="403"/>
    </location>
</feature>
<dbReference type="GO" id="GO:0015528">
    <property type="term" value="F:lactose:proton symporter activity"/>
    <property type="evidence" value="ECO:0007669"/>
    <property type="project" value="TreeGrafter"/>
</dbReference>
<dbReference type="AlphaFoldDB" id="A0A1G5Q452"/>
<keyword evidence="5 9" id="KW-0812">Transmembrane</keyword>
<feature type="transmembrane region" description="Helical" evidence="9">
    <location>
        <begin position="185"/>
        <end position="204"/>
    </location>
</feature>
<dbReference type="InterPro" id="IPR020846">
    <property type="entry name" value="MFS_dom"/>
</dbReference>
<proteinExistence type="predicted"/>
<evidence type="ECO:0000256" key="7">
    <source>
        <dbReference type="ARBA" id="ARBA00023136"/>
    </source>
</evidence>
<evidence type="ECO:0000313" key="12">
    <source>
        <dbReference type="Proteomes" id="UP000199648"/>
    </source>
</evidence>
<protein>
    <submittedName>
        <fullName evidence="11">MFS transporter, PPP family, 3-phenylpropionic acid transporter</fullName>
    </submittedName>
</protein>
<dbReference type="PIRSF" id="PIRSF004925">
    <property type="entry name" value="HcaT"/>
    <property type="match status" value="1"/>
</dbReference>
<evidence type="ECO:0000256" key="3">
    <source>
        <dbReference type="ARBA" id="ARBA00022475"/>
    </source>
</evidence>
<organism evidence="11 12">
    <name type="scientific">Thiohalomonas denitrificans</name>
    <dbReference type="NCBI Taxonomy" id="415747"/>
    <lineage>
        <taxon>Bacteria</taxon>
        <taxon>Pseudomonadati</taxon>
        <taxon>Pseudomonadota</taxon>
        <taxon>Gammaproteobacteria</taxon>
        <taxon>Thiohalomonadales</taxon>
        <taxon>Thiohalomonadaceae</taxon>
        <taxon>Thiohalomonas</taxon>
    </lineage>
</organism>
<dbReference type="NCBIfam" id="NF037955">
    <property type="entry name" value="mfs"/>
    <property type="match status" value="1"/>
</dbReference>
<feature type="compositionally biased region" description="Basic and acidic residues" evidence="8">
    <location>
        <begin position="1"/>
        <end position="21"/>
    </location>
</feature>
<dbReference type="Pfam" id="PF12832">
    <property type="entry name" value="MFS_1_like"/>
    <property type="match status" value="1"/>
</dbReference>
<feature type="transmembrane region" description="Helical" evidence="9">
    <location>
        <begin position="68"/>
        <end position="89"/>
    </location>
</feature>
<feature type="region of interest" description="Disordered" evidence="8">
    <location>
        <begin position="1"/>
        <end position="24"/>
    </location>
</feature>
<dbReference type="EMBL" id="FMWD01000003">
    <property type="protein sequence ID" value="SCZ56398.1"/>
    <property type="molecule type" value="Genomic_DNA"/>
</dbReference>